<reference evidence="2" key="1">
    <citation type="journal article" date="2019" name="Int. J. Syst. Evol. Microbiol.">
        <title>The Global Catalogue of Microorganisms (GCM) 10K type strain sequencing project: providing services to taxonomists for standard genome sequencing and annotation.</title>
        <authorList>
            <consortium name="The Broad Institute Genomics Platform"/>
            <consortium name="The Broad Institute Genome Sequencing Center for Infectious Disease"/>
            <person name="Wu L."/>
            <person name="Ma J."/>
        </authorList>
    </citation>
    <scope>NUCLEOTIDE SEQUENCE [LARGE SCALE GENOMIC DNA]</scope>
    <source>
        <strain evidence="2">JCM 13850</strain>
    </source>
</reference>
<accession>A0ABP5M5L4</accession>
<dbReference type="RefSeq" id="WP_344278453.1">
    <property type="nucleotide sequence ID" value="NZ_BAAAMR010000092.1"/>
</dbReference>
<name>A0ABP5M5L4_9ACTN</name>
<dbReference type="EMBL" id="BAAAMR010000092">
    <property type="protein sequence ID" value="GAA2160536.1"/>
    <property type="molecule type" value="Genomic_DNA"/>
</dbReference>
<sequence length="54" mass="5624">MPRPRRLFAVVAAAGLTGLAIGYWAPGPEGAAASLASARADRRRATRVSRASMN</sequence>
<dbReference type="Proteomes" id="UP001501020">
    <property type="component" value="Unassembled WGS sequence"/>
</dbReference>
<gene>
    <name evidence="1" type="ORF">GCM10009727_73760</name>
</gene>
<proteinExistence type="predicted"/>
<evidence type="ECO:0000313" key="2">
    <source>
        <dbReference type="Proteomes" id="UP001501020"/>
    </source>
</evidence>
<comment type="caution">
    <text evidence="1">The sequence shown here is derived from an EMBL/GenBank/DDBJ whole genome shotgun (WGS) entry which is preliminary data.</text>
</comment>
<organism evidence="1 2">
    <name type="scientific">Actinomadura napierensis</name>
    <dbReference type="NCBI Taxonomy" id="267854"/>
    <lineage>
        <taxon>Bacteria</taxon>
        <taxon>Bacillati</taxon>
        <taxon>Actinomycetota</taxon>
        <taxon>Actinomycetes</taxon>
        <taxon>Streptosporangiales</taxon>
        <taxon>Thermomonosporaceae</taxon>
        <taxon>Actinomadura</taxon>
    </lineage>
</organism>
<protein>
    <submittedName>
        <fullName evidence="1">Uncharacterized protein</fullName>
    </submittedName>
</protein>
<evidence type="ECO:0000313" key="1">
    <source>
        <dbReference type="EMBL" id="GAA2160536.1"/>
    </source>
</evidence>
<keyword evidence="2" id="KW-1185">Reference proteome</keyword>